<evidence type="ECO:0000313" key="14">
    <source>
        <dbReference type="Proteomes" id="UP000094197"/>
    </source>
</evidence>
<dbReference type="NCBIfam" id="NF008907">
    <property type="entry name" value="PRK12270.1"/>
    <property type="match status" value="1"/>
</dbReference>
<dbReference type="KEGG" id="laj:A0128_05485"/>
<dbReference type="GO" id="GO:0006096">
    <property type="term" value="P:glycolytic process"/>
    <property type="evidence" value="ECO:0007669"/>
    <property type="project" value="UniProtKB-KW"/>
</dbReference>
<dbReference type="PANTHER" id="PTHR23152:SF4">
    <property type="entry name" value="2-OXOADIPATE DEHYDROGENASE COMPLEX COMPONENT E1"/>
    <property type="match status" value="1"/>
</dbReference>
<evidence type="ECO:0000313" key="13">
    <source>
        <dbReference type="EMBL" id="AOP33344.1"/>
    </source>
</evidence>
<dbReference type="EC" id="1.2.4.2" evidence="5"/>
<accession>A0A1D7UUY0</accession>
<evidence type="ECO:0000256" key="3">
    <source>
        <dbReference type="ARBA" id="ARBA00006936"/>
    </source>
</evidence>
<dbReference type="AlphaFoldDB" id="A0A1D7UUY0"/>
<evidence type="ECO:0000256" key="11">
    <source>
        <dbReference type="ARBA" id="ARBA00051911"/>
    </source>
</evidence>
<dbReference type="InterPro" id="IPR005475">
    <property type="entry name" value="Transketolase-like_Pyr-bd"/>
</dbReference>
<proteinExistence type="inferred from homology"/>
<dbReference type="Gene3D" id="3.40.50.11610">
    <property type="entry name" value="Multifunctional 2-oxoglutarate metabolism enzyme, C-terminal domain"/>
    <property type="match status" value="1"/>
</dbReference>
<evidence type="ECO:0000256" key="8">
    <source>
        <dbReference type="ARBA" id="ARBA00023052"/>
    </source>
</evidence>
<evidence type="ECO:0000256" key="4">
    <source>
        <dbReference type="ARBA" id="ARBA00011301"/>
    </source>
</evidence>
<dbReference type="NCBIfam" id="TIGR00239">
    <property type="entry name" value="2oxo_dh_E1"/>
    <property type="match status" value="1"/>
</dbReference>
<dbReference type="NCBIfam" id="NF006914">
    <property type="entry name" value="PRK09404.1"/>
    <property type="match status" value="1"/>
</dbReference>
<comment type="similarity">
    <text evidence="3">Belongs to the alpha-ketoglutarate dehydrogenase family.</text>
</comment>
<dbReference type="GO" id="GO:0004591">
    <property type="term" value="F:oxoglutarate dehydrogenase (succinyl-transferring) activity"/>
    <property type="evidence" value="ECO:0007669"/>
    <property type="project" value="UniProtKB-EC"/>
</dbReference>
<gene>
    <name evidence="13" type="ORF">A0128_05485</name>
</gene>
<dbReference type="InterPro" id="IPR029061">
    <property type="entry name" value="THDP-binding"/>
</dbReference>
<evidence type="ECO:0000256" key="1">
    <source>
        <dbReference type="ARBA" id="ARBA00001964"/>
    </source>
</evidence>
<evidence type="ECO:0000259" key="12">
    <source>
        <dbReference type="SMART" id="SM00861"/>
    </source>
</evidence>
<evidence type="ECO:0000256" key="9">
    <source>
        <dbReference type="ARBA" id="ARBA00023152"/>
    </source>
</evidence>
<name>A0A1D7UUY0_9LEPT</name>
<dbReference type="InterPro" id="IPR042179">
    <property type="entry name" value="KGD_C_sf"/>
</dbReference>
<dbReference type="GO" id="GO:0030976">
    <property type="term" value="F:thiamine pyrophosphate binding"/>
    <property type="evidence" value="ECO:0007669"/>
    <property type="project" value="InterPro"/>
</dbReference>
<feature type="domain" description="Transketolase-like pyrimidine-binding" evidence="12">
    <location>
        <begin position="583"/>
        <end position="776"/>
    </location>
</feature>
<comment type="function">
    <text evidence="2">E1 component of the 2-oxoglutarate dehydrogenase (OGDH) complex which catalyzes the decarboxylation of 2-oxoglutarate, the first step in the conversion of 2-oxoglutarate to succinyl-CoA and CO(2).</text>
</comment>
<dbReference type="FunFam" id="3.40.50.970:FF:000061">
    <property type="entry name" value="2-oxoglutarate dehydrogenase E1 component"/>
    <property type="match status" value="1"/>
</dbReference>
<comment type="cofactor">
    <cofactor evidence="1">
        <name>thiamine diphosphate</name>
        <dbReference type="ChEBI" id="CHEBI:58937"/>
    </cofactor>
</comment>
<dbReference type="InterPro" id="IPR032106">
    <property type="entry name" value="2-oxogl_dehyd_N"/>
</dbReference>
<dbReference type="Pfam" id="PF16078">
    <property type="entry name" value="2-oxogl_dehyd_N"/>
    <property type="match status" value="1"/>
</dbReference>
<dbReference type="Pfam" id="PF16870">
    <property type="entry name" value="OxoGdeHyase_C"/>
    <property type="match status" value="1"/>
</dbReference>
<dbReference type="SUPFAM" id="SSF52518">
    <property type="entry name" value="Thiamin diphosphate-binding fold (THDP-binding)"/>
    <property type="match status" value="2"/>
</dbReference>
<evidence type="ECO:0000256" key="6">
    <source>
        <dbReference type="ARBA" id="ARBA00013321"/>
    </source>
</evidence>
<dbReference type="GO" id="GO:0005829">
    <property type="term" value="C:cytosol"/>
    <property type="evidence" value="ECO:0007669"/>
    <property type="project" value="TreeGrafter"/>
</dbReference>
<sequence length="925" mass="104043">MKIEKLMALYGENGALLEELYDLYKVNPESVDKEWKLFFQEVDTTGFSNGNGYTNGNGNGNGKSAVATSFTDAQAGSIREMGIINLLNAYRRQGHLAAKLDPLGIQKPNRTFIDSKLHSISPADLETVVDSDTLGRVKLAEIVDLYEKVYCNTIGAEHFYLVDDVEREWLQKKMESPEFLAPLPKSTKLRLFEKLFQADYFETFLAKKYVGKKRFSLEGGESFIPLLDTIVEEAGHHQMDGLVIGMAHRGRLNVLVNIIEKPASLIFAEFEEKTDKDNLSYADVKYHLGYSNSRMTTAGKEVKLSLAFNPSHLECVNPVVTGSVRARQGLIGDKDRAKYMPILIHGDAAFAGQGVVAETLNLMNLEGYTTGGSFHVVVNNQIGFTTLPDESRSTLYATDLAKGFQIPIIHVNGDDPEAVYRVVKLGMDYRQTFKKDFIIDLVCYRRLGHNETDEPAFTQPKMYSIIKNHPPTVTLYEKKLVEEGEIAQEDLDFIKNGSMHGLEDSFQRAKELDVKIRVDTMQGVWSKFSKVSLDSEPATKLLKEQMQGIVQALTNVPQGFTPNSKLVKLLQSRREMAEGKIPVDWGFAEALSFGSILESGFRIRLSGQDSQRGTFSHRHAVLVDTNTNEKYIPLNHISAKQAKAEIINSSLSEFSVLGFEYGYSLADPNALVMWEAQFGDFANSAQVIFDQFISSSEVKWQRLSGLTMLLPHGYEGQGPEHSSARLERFLQLCALNNMQVCNLTTAAQYFHLLRRQMLRNYRKPLVIVTPKSLLRFPASLSPVEDILQGAFREILVDDSGSKADKIDKVIFSAGKVYYDLMKYRDENKIKNVALVRVEQIYPFAGKEIENAVVKTFKTAKQFVWCQEEPKNQGAWFFVRERIEDLLPSGVRLTYAGRHESPSPAAGHMKLHLQEQDQLVLDAFQA</sequence>
<dbReference type="InterPro" id="IPR011603">
    <property type="entry name" value="2oxoglutarate_DH_E1"/>
</dbReference>
<dbReference type="Proteomes" id="UP000094197">
    <property type="component" value="Chromosome 1"/>
</dbReference>
<dbReference type="GO" id="GO:0045252">
    <property type="term" value="C:oxoglutarate dehydrogenase complex"/>
    <property type="evidence" value="ECO:0007669"/>
    <property type="project" value="TreeGrafter"/>
</dbReference>
<comment type="catalytic activity">
    <reaction evidence="11">
        <text>N(6)-[(R)-lipoyl]-L-lysyl-[protein] + 2-oxoglutarate + H(+) = N(6)-[(R)-S(8)-succinyldihydrolipoyl]-L-lysyl-[protein] + CO2</text>
        <dbReference type="Rhea" id="RHEA:12188"/>
        <dbReference type="Rhea" id="RHEA-COMP:10474"/>
        <dbReference type="Rhea" id="RHEA-COMP:20092"/>
        <dbReference type="ChEBI" id="CHEBI:15378"/>
        <dbReference type="ChEBI" id="CHEBI:16526"/>
        <dbReference type="ChEBI" id="CHEBI:16810"/>
        <dbReference type="ChEBI" id="CHEBI:83099"/>
        <dbReference type="ChEBI" id="CHEBI:83120"/>
        <dbReference type="EC" id="1.2.4.2"/>
    </reaction>
</comment>
<dbReference type="Gene3D" id="3.40.50.970">
    <property type="match status" value="1"/>
</dbReference>
<evidence type="ECO:0000256" key="7">
    <source>
        <dbReference type="ARBA" id="ARBA00023002"/>
    </source>
</evidence>
<dbReference type="Gene3D" id="3.40.50.12470">
    <property type="match status" value="1"/>
</dbReference>
<dbReference type="EMBL" id="CP015217">
    <property type="protein sequence ID" value="AOP33344.1"/>
    <property type="molecule type" value="Genomic_DNA"/>
</dbReference>
<dbReference type="CDD" id="cd02016">
    <property type="entry name" value="TPP_E1_OGDC_like"/>
    <property type="match status" value="1"/>
</dbReference>
<dbReference type="Pfam" id="PF02779">
    <property type="entry name" value="Transket_pyr"/>
    <property type="match status" value="1"/>
</dbReference>
<dbReference type="SMART" id="SM00861">
    <property type="entry name" value="Transket_pyr"/>
    <property type="match status" value="1"/>
</dbReference>
<dbReference type="GO" id="GO:0006099">
    <property type="term" value="P:tricarboxylic acid cycle"/>
    <property type="evidence" value="ECO:0007669"/>
    <property type="project" value="TreeGrafter"/>
</dbReference>
<evidence type="ECO:0000256" key="5">
    <source>
        <dbReference type="ARBA" id="ARBA00012280"/>
    </source>
</evidence>
<keyword evidence="9" id="KW-0324">Glycolysis</keyword>
<keyword evidence="7" id="KW-0560">Oxidoreductase</keyword>
<dbReference type="PANTHER" id="PTHR23152">
    <property type="entry name" value="2-OXOGLUTARATE DEHYDROGENASE"/>
    <property type="match status" value="1"/>
</dbReference>
<reference evidence="13 14" key="1">
    <citation type="submission" date="2016-04" db="EMBL/GenBank/DDBJ databases">
        <title>Complete genome seqeunce of Leptospira alstonii serovar Room22.</title>
        <authorList>
            <person name="Nally J.E."/>
            <person name="Bayles D.O."/>
            <person name="Hurley D."/>
            <person name="Fanning S."/>
            <person name="McMahon B.J."/>
            <person name="Arent Z."/>
        </authorList>
    </citation>
    <scope>NUCLEOTIDE SEQUENCE [LARGE SCALE GENOMIC DNA]</scope>
    <source>
        <strain evidence="13 14">GWTS #1</strain>
    </source>
</reference>
<comment type="subunit">
    <text evidence="4">Homodimer. Part of the 2-oxoglutarate dehydrogenase (OGDH) complex composed of E1 (2-oxoglutarate dehydrogenase), E2 (dihydrolipoamide succinyltransferase) and E3 (dihydrolipoamide dehydrogenase); the complex contains multiple copies of the three enzymatic components (E1, E2 and E3).</text>
</comment>
<dbReference type="Pfam" id="PF00676">
    <property type="entry name" value="E1_dh"/>
    <property type="match status" value="1"/>
</dbReference>
<dbReference type="InterPro" id="IPR001017">
    <property type="entry name" value="DH_E1"/>
</dbReference>
<evidence type="ECO:0000256" key="2">
    <source>
        <dbReference type="ARBA" id="ARBA00003906"/>
    </source>
</evidence>
<keyword evidence="8" id="KW-0786">Thiamine pyrophosphate</keyword>
<keyword evidence="14" id="KW-1185">Reference proteome</keyword>
<protein>
    <recommendedName>
        <fullName evidence="6">2-oxoglutarate dehydrogenase E1 component</fullName>
        <ecNumber evidence="5">1.2.4.2</ecNumber>
    </recommendedName>
    <alternativeName>
        <fullName evidence="10">Alpha-ketoglutarate dehydrogenase</fullName>
    </alternativeName>
</protein>
<dbReference type="InterPro" id="IPR031717">
    <property type="entry name" value="ODO-1/KGD_C"/>
</dbReference>
<organism evidence="13 14">
    <name type="scientific">Leptospira tipperaryensis</name>
    <dbReference type="NCBI Taxonomy" id="2564040"/>
    <lineage>
        <taxon>Bacteria</taxon>
        <taxon>Pseudomonadati</taxon>
        <taxon>Spirochaetota</taxon>
        <taxon>Spirochaetia</taxon>
        <taxon>Leptospirales</taxon>
        <taxon>Leptospiraceae</taxon>
        <taxon>Leptospira</taxon>
    </lineage>
</organism>
<dbReference type="RefSeq" id="WP_069606584.1">
    <property type="nucleotide sequence ID" value="NZ_CP015217.1"/>
</dbReference>
<evidence type="ECO:0000256" key="10">
    <source>
        <dbReference type="ARBA" id="ARBA00030680"/>
    </source>
</evidence>
<dbReference type="PIRSF" id="PIRSF000157">
    <property type="entry name" value="Oxoglu_dh_E1"/>
    <property type="match status" value="1"/>
</dbReference>
<dbReference type="Gene3D" id="1.10.287.1150">
    <property type="entry name" value="TPP helical domain"/>
    <property type="match status" value="1"/>
</dbReference>
<dbReference type="FunFam" id="3.40.50.12470:FF:000009">
    <property type="entry name" value="2-oxoglutarate dehydrogenase E1 component"/>
    <property type="match status" value="1"/>
</dbReference>
<dbReference type="OrthoDB" id="9759785at2"/>